<dbReference type="SUPFAM" id="SSF53474">
    <property type="entry name" value="alpha/beta-Hydrolases"/>
    <property type="match status" value="1"/>
</dbReference>
<dbReference type="GO" id="GO:0004252">
    <property type="term" value="F:serine-type endopeptidase activity"/>
    <property type="evidence" value="ECO:0007669"/>
    <property type="project" value="UniProtKB-UniRule"/>
</dbReference>
<evidence type="ECO:0000256" key="4">
    <source>
        <dbReference type="ARBA" id="ARBA00022825"/>
    </source>
</evidence>
<proteinExistence type="inferred from homology"/>
<evidence type="ECO:0000256" key="1">
    <source>
        <dbReference type="ARBA" id="ARBA00005228"/>
    </source>
</evidence>
<evidence type="ECO:0000259" key="8">
    <source>
        <dbReference type="Pfam" id="PF02897"/>
    </source>
</evidence>
<evidence type="ECO:0000256" key="5">
    <source>
        <dbReference type="ARBA" id="ARBA00045448"/>
    </source>
</evidence>
<dbReference type="Pfam" id="PF02897">
    <property type="entry name" value="Peptidase_S9_N"/>
    <property type="match status" value="1"/>
</dbReference>
<dbReference type="Proteomes" id="UP001162131">
    <property type="component" value="Unassembled WGS sequence"/>
</dbReference>
<keyword evidence="10" id="KW-1185">Reference proteome</keyword>
<feature type="domain" description="Peptidase S9 prolyl oligopeptidase catalytic" evidence="7">
    <location>
        <begin position="593"/>
        <end position="752"/>
    </location>
</feature>
<dbReference type="Gene3D" id="2.130.10.120">
    <property type="entry name" value="Prolyl oligopeptidase, N-terminal domain"/>
    <property type="match status" value="1"/>
</dbReference>
<evidence type="ECO:0000256" key="6">
    <source>
        <dbReference type="RuleBase" id="RU368024"/>
    </source>
</evidence>
<comment type="function">
    <text evidence="5">Serine peptidase whose precise substrate specificity remains unclear. Does not cleave peptides after a arginine or lysine residue. Regulates trans-Golgi network morphology and sorting by regulating the membrane binding of the AP-1 complex. May play a role in the regulation of synaptic vesicle exocytosis.</text>
</comment>
<keyword evidence="3 6" id="KW-0378">Hydrolase</keyword>
<accession>A0AAU9JRJ9</accession>
<keyword evidence="2 6" id="KW-0645">Protease</keyword>
<dbReference type="PANTHER" id="PTHR11757:SF19">
    <property type="entry name" value="PROLYL ENDOPEPTIDASE-LIKE"/>
    <property type="match status" value="1"/>
</dbReference>
<comment type="similarity">
    <text evidence="1 6">Belongs to the peptidase S9A family.</text>
</comment>
<dbReference type="InterPro" id="IPR051543">
    <property type="entry name" value="Serine_Peptidase_S9A"/>
</dbReference>
<keyword evidence="4 6" id="KW-0720">Serine protease</keyword>
<evidence type="ECO:0000256" key="3">
    <source>
        <dbReference type="ARBA" id="ARBA00022801"/>
    </source>
</evidence>
<dbReference type="InterPro" id="IPR001375">
    <property type="entry name" value="Peptidase_S9_cat"/>
</dbReference>
<dbReference type="Gene3D" id="3.40.50.1820">
    <property type="entry name" value="alpha/beta hydrolase"/>
    <property type="match status" value="1"/>
</dbReference>
<gene>
    <name evidence="9" type="ORF">BSTOLATCC_MIC49907</name>
</gene>
<dbReference type="Pfam" id="PF00326">
    <property type="entry name" value="Peptidase_S9"/>
    <property type="match status" value="1"/>
</dbReference>
<protein>
    <recommendedName>
        <fullName evidence="6">Prolyl endopeptidase</fullName>
        <ecNumber evidence="6">3.4.21.-</ecNumber>
    </recommendedName>
</protein>
<feature type="domain" description="Peptidase S9A N-terminal" evidence="8">
    <location>
        <begin position="64"/>
        <end position="521"/>
    </location>
</feature>
<dbReference type="PRINTS" id="PR00862">
    <property type="entry name" value="PROLIGOPTASE"/>
</dbReference>
<name>A0AAU9JRJ9_9CILI</name>
<dbReference type="InterPro" id="IPR029058">
    <property type="entry name" value="AB_hydrolase_fold"/>
</dbReference>
<evidence type="ECO:0000313" key="10">
    <source>
        <dbReference type="Proteomes" id="UP001162131"/>
    </source>
</evidence>
<organism evidence="9 10">
    <name type="scientific">Blepharisma stoltei</name>
    <dbReference type="NCBI Taxonomy" id="1481888"/>
    <lineage>
        <taxon>Eukaryota</taxon>
        <taxon>Sar</taxon>
        <taxon>Alveolata</taxon>
        <taxon>Ciliophora</taxon>
        <taxon>Postciliodesmatophora</taxon>
        <taxon>Heterotrichea</taxon>
        <taxon>Heterotrichida</taxon>
        <taxon>Blepharismidae</taxon>
        <taxon>Blepharisma</taxon>
    </lineage>
</organism>
<dbReference type="GO" id="GO:0006508">
    <property type="term" value="P:proteolysis"/>
    <property type="evidence" value="ECO:0007669"/>
    <property type="project" value="UniProtKB-KW"/>
</dbReference>
<sequence>MLSKRLLRNIYIQGRGENFRKLSKEEKLEAERNFYEELQKSKGTFPKFRNPLSIFKSLGYQLEPPVADIKEAEINIKGDRFIDEYSWMQDDNNYQQWEDYIKDETIYTESFTAKDFYTINDLVREFRERAPKTIFQVVEQKGYLYTFENNCLVRKFGDTVEVVLSYEEMKNHPILKFNEKFQRMLKEISFPIVNTQFSHDHRMIAFSIQVEEKVGIIVKDMVNKAMTGFFVEGVDEFCIFDKLYGLYYIEKDNDTNKGKKCFRADLNPELSKEEQILREAQLKIGKTFLVKSELIYEEKDPSFNVEVCDTLSAEYILVKTSNMQNDLKLISNEIRFRPSNRGDLEFLIIQERKEGVFYEVRHQGENFFILVTSLDEPNRKVLKASIPPYHSFNPPQEPLLISESKELIGSFIGAKTHIEHRNNISIDYLETYKEHSVQVLTDTETSLQYIEAQNLLSGTTDIVAYDTYEGQLKIANNKSYRIHVMPEKQDYLSHFFNYKLSTLHSPNKIIKYNLNSKVNELIDLEQHITNVRLEDYSSERIVLPATDKQLIPVTLVYNKKYAKSGMEANVILHTFGGETKNTHQFMLDYTWLSMLDRGYLWAIPHIRGSYDINYSWYQKGIQANKLRHIQDFLDIGVSMVSEKIAGKLHAYGEGSSGGLTVASAIMKEPKIFTSAVLKNPILDVISYLRIKRDLSEFGSLDDPEIYKIIKTYSPYHANMEPQHMTQLMLAVDFDNEATYHATKFIAKLRKKNLGEKNIFLYKEYPTWTTDDIKRAEEFSFIISSNKRKK</sequence>
<dbReference type="SUPFAM" id="SSF50993">
    <property type="entry name" value="Peptidase/esterase 'gauge' domain"/>
    <property type="match status" value="1"/>
</dbReference>
<dbReference type="EMBL" id="CAJZBQ010000049">
    <property type="protein sequence ID" value="CAG9329868.1"/>
    <property type="molecule type" value="Genomic_DNA"/>
</dbReference>
<dbReference type="AlphaFoldDB" id="A0AAU9JRJ9"/>
<reference evidence="9" key="1">
    <citation type="submission" date="2021-09" db="EMBL/GenBank/DDBJ databases">
        <authorList>
            <consortium name="AG Swart"/>
            <person name="Singh M."/>
            <person name="Singh A."/>
            <person name="Seah K."/>
            <person name="Emmerich C."/>
        </authorList>
    </citation>
    <scope>NUCLEOTIDE SEQUENCE</scope>
    <source>
        <strain evidence="9">ATCC30299</strain>
    </source>
</reference>
<dbReference type="InterPro" id="IPR023302">
    <property type="entry name" value="Pept_S9A_N"/>
</dbReference>
<evidence type="ECO:0000313" key="9">
    <source>
        <dbReference type="EMBL" id="CAG9329868.1"/>
    </source>
</evidence>
<evidence type="ECO:0000256" key="2">
    <source>
        <dbReference type="ARBA" id="ARBA00022670"/>
    </source>
</evidence>
<comment type="caution">
    <text evidence="9">The sequence shown here is derived from an EMBL/GenBank/DDBJ whole genome shotgun (WGS) entry which is preliminary data.</text>
</comment>
<evidence type="ECO:0000259" key="7">
    <source>
        <dbReference type="Pfam" id="PF00326"/>
    </source>
</evidence>
<dbReference type="PANTHER" id="PTHR11757">
    <property type="entry name" value="PROTEASE FAMILY S9A OLIGOPEPTIDASE"/>
    <property type="match status" value="1"/>
</dbReference>
<dbReference type="InterPro" id="IPR002470">
    <property type="entry name" value="Peptidase_S9A"/>
</dbReference>
<dbReference type="EC" id="3.4.21.-" evidence="6"/>